<evidence type="ECO:0000313" key="4">
    <source>
        <dbReference type="EMBL" id="HGZ43078.1"/>
    </source>
</evidence>
<dbReference type="InterPro" id="IPR027051">
    <property type="entry name" value="XdhC_Rossmann_dom"/>
</dbReference>
<dbReference type="InterPro" id="IPR052698">
    <property type="entry name" value="MoCofactor_Util/Proc"/>
</dbReference>
<sequence>MSAERNGRRARGARGRGVAGGAARGAPAPADRPRPTREADVWDTLPRWRAERRRFVLATVTGARGFTPRKPGAHMLVAEDGATCGTIGGGAIEHAVLAEAAALFARGGTALVERHLTQELGMCCGGAMSVFLEVVEPAPQLVVFGAGYIAKPLAAIAAGCGFEVTVVDERPAWANEERFPTAAVRLEEAESFARALAPRGEVYAVVVTHDHALDQKVVQHLLRKPLRFVGMIGSVPKQRKFALRLRARGFADAEIARLRTPLGLAIGAATPEEIAVSVAAELVAVRRGAPVEPGWTPPPRADDAATGSGPHSAGEAGRDGARAQDGTPPSAARAEGAPEAATAAAPEETR</sequence>
<evidence type="ECO:0000256" key="1">
    <source>
        <dbReference type="SAM" id="MobiDB-lite"/>
    </source>
</evidence>
<organism evidence="4">
    <name type="scientific">Eiseniibacteriota bacterium</name>
    <dbReference type="NCBI Taxonomy" id="2212470"/>
    <lineage>
        <taxon>Bacteria</taxon>
        <taxon>Candidatus Eiseniibacteriota</taxon>
    </lineage>
</organism>
<comment type="caution">
    <text evidence="4">The sequence shown here is derived from an EMBL/GenBank/DDBJ whole genome shotgun (WGS) entry which is preliminary data.</text>
</comment>
<dbReference type="Pfam" id="PF13478">
    <property type="entry name" value="XdhC_C"/>
    <property type="match status" value="1"/>
</dbReference>
<reference evidence="4" key="1">
    <citation type="journal article" date="2020" name="mSystems">
        <title>Genome- and Community-Level Interaction Insights into Carbon Utilization and Element Cycling Functions of Hydrothermarchaeota in Hydrothermal Sediment.</title>
        <authorList>
            <person name="Zhou Z."/>
            <person name="Liu Y."/>
            <person name="Xu W."/>
            <person name="Pan J."/>
            <person name="Luo Z.H."/>
            <person name="Li M."/>
        </authorList>
    </citation>
    <scope>NUCLEOTIDE SEQUENCE [LARGE SCALE GENOMIC DNA]</scope>
    <source>
        <strain evidence="4">SpSt-381</strain>
    </source>
</reference>
<dbReference type="PANTHER" id="PTHR30388:SF6">
    <property type="entry name" value="XANTHINE DEHYDROGENASE SUBUNIT A-RELATED"/>
    <property type="match status" value="1"/>
</dbReference>
<dbReference type="EMBL" id="DSQF01000012">
    <property type="protein sequence ID" value="HGZ43078.1"/>
    <property type="molecule type" value="Genomic_DNA"/>
</dbReference>
<dbReference type="Pfam" id="PF02625">
    <property type="entry name" value="XdhC_CoxI"/>
    <property type="match status" value="1"/>
</dbReference>
<dbReference type="NCBIfam" id="TIGR02964">
    <property type="entry name" value="xanthine_xdhC"/>
    <property type="match status" value="1"/>
</dbReference>
<dbReference type="SUPFAM" id="SSF51735">
    <property type="entry name" value="NAD(P)-binding Rossmann-fold domains"/>
    <property type="match status" value="1"/>
</dbReference>
<dbReference type="InterPro" id="IPR014308">
    <property type="entry name" value="Xanthine_DH_XdhC"/>
</dbReference>
<feature type="region of interest" description="Disordered" evidence="1">
    <location>
        <begin position="289"/>
        <end position="350"/>
    </location>
</feature>
<gene>
    <name evidence="4" type="primary">xdhC</name>
    <name evidence="4" type="ORF">ENR23_06585</name>
</gene>
<dbReference type="AlphaFoldDB" id="A0A832I242"/>
<feature type="compositionally biased region" description="Low complexity" evidence="1">
    <location>
        <begin position="328"/>
        <end position="350"/>
    </location>
</feature>
<feature type="domain" description="XdhC Rossmann" evidence="3">
    <location>
        <begin position="141"/>
        <end position="282"/>
    </location>
</feature>
<dbReference type="PANTHER" id="PTHR30388">
    <property type="entry name" value="ALDEHYDE OXIDOREDUCTASE MOLYBDENUM COFACTOR ASSEMBLY PROTEIN"/>
    <property type="match status" value="1"/>
</dbReference>
<feature type="compositionally biased region" description="Basic and acidic residues" evidence="1">
    <location>
        <begin position="31"/>
        <end position="40"/>
    </location>
</feature>
<dbReference type="Gene3D" id="3.40.50.720">
    <property type="entry name" value="NAD(P)-binding Rossmann-like Domain"/>
    <property type="match status" value="1"/>
</dbReference>
<protein>
    <submittedName>
        <fullName evidence="4">Xanthine dehydrogenase accessory protein XdhC</fullName>
    </submittedName>
</protein>
<dbReference type="InterPro" id="IPR036291">
    <property type="entry name" value="NAD(P)-bd_dom_sf"/>
</dbReference>
<proteinExistence type="predicted"/>
<feature type="region of interest" description="Disordered" evidence="1">
    <location>
        <begin position="1"/>
        <end position="40"/>
    </location>
</feature>
<feature type="domain" description="XdhC- CoxI" evidence="2">
    <location>
        <begin position="48"/>
        <end position="112"/>
    </location>
</feature>
<name>A0A832I242_UNCEI</name>
<dbReference type="InterPro" id="IPR003777">
    <property type="entry name" value="XdhC_CoxI"/>
</dbReference>
<accession>A0A832I242</accession>
<evidence type="ECO:0000259" key="3">
    <source>
        <dbReference type="Pfam" id="PF13478"/>
    </source>
</evidence>
<evidence type="ECO:0000259" key="2">
    <source>
        <dbReference type="Pfam" id="PF02625"/>
    </source>
</evidence>